<reference evidence="2 3" key="1">
    <citation type="journal article" date="2014" name="MBio">
        <title>The Ordospora colligata genome; evolution of extreme reduction in microsporidia and host-to-parasite horizontal gene transfer.</title>
        <authorList>
            <person name="Pombert J.-F."/>
            <person name="Haag K.L."/>
            <person name="Beidas S."/>
            <person name="Ebert D."/>
            <person name="Keeling P.J."/>
        </authorList>
    </citation>
    <scope>NUCLEOTIDE SEQUENCE [LARGE SCALE GENOMIC DNA]</scope>
    <source>
        <strain evidence="2 3">OC4</strain>
    </source>
</reference>
<comment type="caution">
    <text evidence="2">The sequence shown here is derived from an EMBL/GenBank/DDBJ whole genome shotgun (WGS) entry which is preliminary data.</text>
</comment>
<feature type="transmembrane region" description="Helical" evidence="1">
    <location>
        <begin position="164"/>
        <end position="184"/>
    </location>
</feature>
<keyword evidence="1" id="KW-0472">Membrane</keyword>
<evidence type="ECO:0000313" key="2">
    <source>
        <dbReference type="EMBL" id="KHN70105.1"/>
    </source>
</evidence>
<sequence length="205" mass="24089">MLHILEKEHGPRYLLDANGVDPFTQRPFSDMMKDAHSRKHDYYLARVQCKSTASDAKAPYYCYDARQLCKYVFEMVISTEGRQIRIKNFQDPINNEHINEISFFLLKYDSDTPLRAEYVGDHEKFLSNNSFRSRIFYQSGVAEELPVNFQFTPKEIPIINKRRFLSIIIMVIILLVVATLLFVFTEKGVMKPYQLHHSINGKHYI</sequence>
<keyword evidence="1" id="KW-1133">Transmembrane helix</keyword>
<proteinExistence type="predicted"/>
<dbReference type="AlphaFoldDB" id="A0A0B2UMA7"/>
<dbReference type="HOGENOM" id="CLU_1327278_0_0_1"/>
<dbReference type="OrthoDB" id="2189917at2759"/>
<gene>
    <name evidence="2" type="ORF">M896_030920</name>
</gene>
<dbReference type="EMBL" id="JOKQ01000003">
    <property type="protein sequence ID" value="KHN70105.1"/>
    <property type="molecule type" value="Genomic_DNA"/>
</dbReference>
<dbReference type="Proteomes" id="UP000031056">
    <property type="component" value="Unassembled WGS sequence"/>
</dbReference>
<dbReference type="Pfam" id="PF17010">
    <property type="entry name" value="DUF5092"/>
    <property type="match status" value="1"/>
</dbReference>
<dbReference type="VEuPathDB" id="MicrosporidiaDB:M896_030920"/>
<evidence type="ECO:0000313" key="3">
    <source>
        <dbReference type="Proteomes" id="UP000031056"/>
    </source>
</evidence>
<evidence type="ECO:0000256" key="1">
    <source>
        <dbReference type="SAM" id="Phobius"/>
    </source>
</evidence>
<organism evidence="2 3">
    <name type="scientific">Ordospora colligata OC4</name>
    <dbReference type="NCBI Taxonomy" id="1354746"/>
    <lineage>
        <taxon>Eukaryota</taxon>
        <taxon>Fungi</taxon>
        <taxon>Fungi incertae sedis</taxon>
        <taxon>Microsporidia</taxon>
        <taxon>Ordosporidae</taxon>
        <taxon>Ordospora</taxon>
    </lineage>
</organism>
<dbReference type="InterPro" id="IPR031537">
    <property type="entry name" value="DUF5092"/>
</dbReference>
<keyword evidence="3" id="KW-1185">Reference proteome</keyword>
<name>A0A0B2UMA7_9MICR</name>
<dbReference type="RefSeq" id="XP_014564147.1">
    <property type="nucleotide sequence ID" value="XM_014708661.1"/>
</dbReference>
<keyword evidence="1" id="KW-0812">Transmembrane</keyword>
<dbReference type="GeneID" id="26261376"/>
<dbReference type="InParanoid" id="A0A0B2UMA7"/>
<protein>
    <submittedName>
        <fullName evidence="2">Uncharacterized protein</fullName>
    </submittedName>
</protein>
<accession>A0A0B2UMA7</accession>